<reference evidence="8 9" key="1">
    <citation type="submission" date="2010-01" db="EMBL/GenBank/DDBJ databases">
        <title>The complete genome of Thermobispora bispora DSM 43833.</title>
        <authorList>
            <consortium name="US DOE Joint Genome Institute (JGI-PGF)"/>
            <person name="Lucas S."/>
            <person name="Copeland A."/>
            <person name="Lapidus A."/>
            <person name="Glavina del Rio T."/>
            <person name="Dalin E."/>
            <person name="Tice H."/>
            <person name="Bruce D."/>
            <person name="Goodwin L."/>
            <person name="Pitluck S."/>
            <person name="Kyrpides N."/>
            <person name="Mavromatis K."/>
            <person name="Ivanova N."/>
            <person name="Mikhailova N."/>
            <person name="Chertkov O."/>
            <person name="Brettin T."/>
            <person name="Detter J.C."/>
            <person name="Han C."/>
            <person name="Larimer F."/>
            <person name="Land M."/>
            <person name="Hauser L."/>
            <person name="Markowitz V."/>
            <person name="Cheng J.-F."/>
            <person name="Hugenholtz P."/>
            <person name="Woyke T."/>
            <person name="Wu D."/>
            <person name="Jando M."/>
            <person name="Schneider S."/>
            <person name="Klenk H.-P."/>
            <person name="Eisen J.A."/>
        </authorList>
    </citation>
    <scope>NUCLEOTIDE SEQUENCE [LARGE SCALE GENOMIC DNA]</scope>
    <source>
        <strain evidence="9">ATCC 19993 / DSM 43833 / CBS 139.67 / JCM 10125 / KCTC 9307 / NBRC 14880 / R51</strain>
    </source>
</reference>
<dbReference type="STRING" id="469371.Tbis_0166"/>
<dbReference type="InterPro" id="IPR001917">
    <property type="entry name" value="Aminotrans_II_pyridoxalP_BS"/>
</dbReference>
<organism evidence="8 9">
    <name type="scientific">Thermobispora bispora (strain ATCC 19993 / DSM 43833 / CBS 139.67 / JCM 10125 / KCTC 9307 / NBRC 14880 / R51)</name>
    <dbReference type="NCBI Taxonomy" id="469371"/>
    <lineage>
        <taxon>Bacteria</taxon>
        <taxon>Bacillati</taxon>
        <taxon>Actinomycetota</taxon>
        <taxon>Actinomycetes</taxon>
        <taxon>Streptosporangiales</taxon>
        <taxon>Streptosporangiaceae</taxon>
        <taxon>Thermobispora</taxon>
    </lineage>
</organism>
<evidence type="ECO:0000256" key="3">
    <source>
        <dbReference type="ARBA" id="ARBA00022576"/>
    </source>
</evidence>
<dbReference type="EMBL" id="CP001874">
    <property type="protein sequence ID" value="ADG86898.1"/>
    <property type="molecule type" value="Genomic_DNA"/>
</dbReference>
<dbReference type="CDD" id="cd00609">
    <property type="entry name" value="AAT_like"/>
    <property type="match status" value="1"/>
</dbReference>
<evidence type="ECO:0000256" key="1">
    <source>
        <dbReference type="ARBA" id="ARBA00001933"/>
    </source>
</evidence>
<dbReference type="InterPro" id="IPR004839">
    <property type="entry name" value="Aminotransferase_I/II_large"/>
</dbReference>
<dbReference type="Proteomes" id="UP000006640">
    <property type="component" value="Chromosome"/>
</dbReference>
<feature type="domain" description="Aminotransferase class I/classII large" evidence="7">
    <location>
        <begin position="29"/>
        <end position="345"/>
    </location>
</feature>
<dbReference type="RefSeq" id="WP_013130431.1">
    <property type="nucleotide sequence ID" value="NC_014165.1"/>
</dbReference>
<dbReference type="EC" id="2.6.1.57" evidence="6"/>
<dbReference type="Gene3D" id="3.90.1150.10">
    <property type="entry name" value="Aspartate Aminotransferase, domain 1"/>
    <property type="match status" value="1"/>
</dbReference>
<dbReference type="NCBIfam" id="NF002878">
    <property type="entry name" value="PRK03321.1"/>
    <property type="match status" value="1"/>
</dbReference>
<gene>
    <name evidence="6" type="primary">pat</name>
    <name evidence="8" type="ordered locus">Tbis_0166</name>
</gene>
<keyword evidence="4 6" id="KW-0808">Transferase</keyword>
<sequence>MPRFRSILETMPTYKPGKTVVSPEGKSYKLSSNESPYGPLPSVVEAIAKAATEINRYPDPGATRLTEAIAERLDVPPGHVALGAGSVAVAAQILEAVAEPGVEVLYAWRSFEAYPLLADLAGATSVTVPLRDETHDLEAMADAVTPRTRLIFVCNPNNPTGTVCRKAEIERFLDRVPEDVLVVFDEAYREYVRDADVPDALVYYRERPNVAVLRTFSKAYGLAGLRVGYLIGQEPVAAAVRKTPPPFSINHLAQAAAVASLQAEDELMARVESVIKERSRVREALIADGWTVPPTEANFVWLRLGERTTAFAEHCAGYGVAVRPFAGEGVRVSIGDPEANDAFLAAARSFPR</sequence>
<dbReference type="GO" id="GO:0004400">
    <property type="term" value="F:histidinol-phosphate transaminase activity"/>
    <property type="evidence" value="ECO:0007669"/>
    <property type="project" value="InterPro"/>
</dbReference>
<comment type="cofactor">
    <cofactor evidence="1 6">
        <name>pyridoxal 5'-phosphate</name>
        <dbReference type="ChEBI" id="CHEBI:597326"/>
    </cofactor>
</comment>
<comment type="function">
    <text evidence="6">Aminotransferase that catalyzes the conversion of aromatic amino acids and 2-oxoglutarate into corresponding aromatic oxo acids and L-glutamate.</text>
</comment>
<dbReference type="NCBIfam" id="TIGR01141">
    <property type="entry name" value="hisC"/>
    <property type="match status" value="1"/>
</dbReference>
<dbReference type="PANTHER" id="PTHR43643:SF3">
    <property type="entry name" value="HISTIDINOL-PHOSPHATE AMINOTRANSFERASE"/>
    <property type="match status" value="1"/>
</dbReference>
<evidence type="ECO:0000256" key="6">
    <source>
        <dbReference type="HAMAP-Rule" id="MF_01513"/>
    </source>
</evidence>
<evidence type="ECO:0000256" key="2">
    <source>
        <dbReference type="ARBA" id="ARBA00011738"/>
    </source>
</evidence>
<keyword evidence="3 6" id="KW-0032">Aminotransferase</keyword>
<keyword evidence="9" id="KW-1185">Reference proteome</keyword>
<accession>D6Y2T7</accession>
<dbReference type="Pfam" id="PF00155">
    <property type="entry name" value="Aminotran_1_2"/>
    <property type="match status" value="1"/>
</dbReference>
<dbReference type="SUPFAM" id="SSF53383">
    <property type="entry name" value="PLP-dependent transferases"/>
    <property type="match status" value="1"/>
</dbReference>
<evidence type="ECO:0000256" key="5">
    <source>
        <dbReference type="ARBA" id="ARBA00022898"/>
    </source>
</evidence>
<comment type="catalytic activity">
    <reaction evidence="6">
        <text>an aromatic L-alpha-amino acid + 2-oxoglutarate = an aromatic oxo-acid + L-glutamate</text>
        <dbReference type="Rhea" id="RHEA:17533"/>
        <dbReference type="ChEBI" id="CHEBI:16810"/>
        <dbReference type="ChEBI" id="CHEBI:29985"/>
        <dbReference type="ChEBI" id="CHEBI:73309"/>
        <dbReference type="ChEBI" id="CHEBI:84824"/>
        <dbReference type="EC" id="2.6.1.57"/>
    </reaction>
</comment>
<dbReference type="HOGENOM" id="CLU_017584_3_3_11"/>
<dbReference type="GO" id="GO:0000105">
    <property type="term" value="P:L-histidine biosynthetic process"/>
    <property type="evidence" value="ECO:0007669"/>
    <property type="project" value="InterPro"/>
</dbReference>
<dbReference type="GO" id="GO:0030170">
    <property type="term" value="F:pyridoxal phosphate binding"/>
    <property type="evidence" value="ECO:0007669"/>
    <property type="project" value="UniProtKB-UniRule"/>
</dbReference>
<dbReference type="HAMAP" id="MF_01513">
    <property type="entry name" value="Phe_aminotrans_2"/>
    <property type="match status" value="1"/>
</dbReference>
<dbReference type="eggNOG" id="COG0079">
    <property type="taxonomic scope" value="Bacteria"/>
</dbReference>
<evidence type="ECO:0000313" key="8">
    <source>
        <dbReference type="EMBL" id="ADG86898.1"/>
    </source>
</evidence>
<comment type="subunit">
    <text evidence="2 6">Homodimer.</text>
</comment>
<evidence type="ECO:0000259" key="7">
    <source>
        <dbReference type="Pfam" id="PF00155"/>
    </source>
</evidence>
<dbReference type="InterPro" id="IPR015422">
    <property type="entry name" value="PyrdxlP-dep_Trfase_small"/>
</dbReference>
<keyword evidence="5 6" id="KW-0663">Pyridoxal phosphate</keyword>
<feature type="modified residue" description="N6-(pyridoxal phosphate)lysine" evidence="6">
    <location>
        <position position="218"/>
    </location>
</feature>
<dbReference type="Gene3D" id="3.40.640.10">
    <property type="entry name" value="Type I PLP-dependent aspartate aminotransferase-like (Major domain)"/>
    <property type="match status" value="1"/>
</dbReference>
<dbReference type="InterPro" id="IPR005861">
    <property type="entry name" value="HisP_aminotrans"/>
</dbReference>
<dbReference type="GO" id="GO:0008793">
    <property type="term" value="F:aromatic-amino-acid transaminase activity"/>
    <property type="evidence" value="ECO:0007669"/>
    <property type="project" value="UniProtKB-UniRule"/>
</dbReference>
<dbReference type="InterPro" id="IPR015421">
    <property type="entry name" value="PyrdxlP-dep_Trfase_major"/>
</dbReference>
<evidence type="ECO:0000313" key="9">
    <source>
        <dbReference type="Proteomes" id="UP000006640"/>
    </source>
</evidence>
<dbReference type="PANTHER" id="PTHR43643">
    <property type="entry name" value="HISTIDINOL-PHOSPHATE AMINOTRANSFERASE 2"/>
    <property type="match status" value="1"/>
</dbReference>
<dbReference type="KEGG" id="tbi:Tbis_0166"/>
<protein>
    <recommendedName>
        <fullName evidence="6">Aromatic amino acid aminotransferase</fullName>
        <shortName evidence="6">ArAT</shortName>
        <ecNumber evidence="6">2.6.1.57</ecNumber>
    </recommendedName>
</protein>
<dbReference type="InterPro" id="IPR015424">
    <property type="entry name" value="PyrdxlP-dep_Trfase"/>
</dbReference>
<evidence type="ECO:0000256" key="4">
    <source>
        <dbReference type="ARBA" id="ARBA00022679"/>
    </source>
</evidence>
<comment type="similarity">
    <text evidence="6">Belongs to the class-II pyridoxal-phosphate-dependent aminotransferase family.</text>
</comment>
<dbReference type="InterPro" id="IPR050106">
    <property type="entry name" value="HistidinolP_aminotransfase"/>
</dbReference>
<name>D6Y2T7_THEBD</name>
<dbReference type="AlphaFoldDB" id="D6Y2T7"/>
<proteinExistence type="inferred from homology"/>
<dbReference type="PROSITE" id="PS00599">
    <property type="entry name" value="AA_TRANSFER_CLASS_2"/>
    <property type="match status" value="1"/>
</dbReference>
<dbReference type="InterPro" id="IPR024892">
    <property type="entry name" value="ArAT"/>
</dbReference>
<dbReference type="HAMAP" id="MF_01023">
    <property type="entry name" value="HisC_aminotrans_2"/>
    <property type="match status" value="1"/>
</dbReference>